<evidence type="ECO:0008006" key="4">
    <source>
        <dbReference type="Google" id="ProtNLM"/>
    </source>
</evidence>
<sequence>MGALKDPAFIRRGRMQSISKWSVVAATALSLATLAGSASASHEPYPLDWGMDVKRKEVISLTSTGTGTTVVDNGTPGRGVGDQIIITAKLFRRGVSYGTEGAVCTRVAAQTTHCTGTFSLPRGQVTWQHLQTTPGGAPPSDFDLAITGGTGAYATARGHAHVASISESGGALTLYLVH</sequence>
<proteinExistence type="predicted"/>
<keyword evidence="1" id="KW-0732">Signal</keyword>
<feature type="chain" id="PRO_5047104296" description="Dirigent protein" evidence="1">
    <location>
        <begin position="41"/>
        <end position="178"/>
    </location>
</feature>
<evidence type="ECO:0000313" key="3">
    <source>
        <dbReference type="Proteomes" id="UP001445472"/>
    </source>
</evidence>
<comment type="caution">
    <text evidence="2">The sequence shown here is derived from an EMBL/GenBank/DDBJ whole genome shotgun (WGS) entry which is preliminary data.</text>
</comment>
<dbReference type="InterPro" id="IPR044859">
    <property type="entry name" value="Allene_oxi_cyc_Dirigent"/>
</dbReference>
<protein>
    <recommendedName>
        <fullName evidence="4">Dirigent protein</fullName>
    </recommendedName>
</protein>
<dbReference type="Gene3D" id="2.40.480.10">
    <property type="entry name" value="Allene oxide cyclase-like"/>
    <property type="match status" value="1"/>
</dbReference>
<dbReference type="RefSeq" id="WP_351978760.1">
    <property type="nucleotide sequence ID" value="NZ_JBEPBX010000043.1"/>
</dbReference>
<dbReference type="Proteomes" id="UP001445472">
    <property type="component" value="Unassembled WGS sequence"/>
</dbReference>
<reference evidence="2 3" key="1">
    <citation type="submission" date="2024-06" db="EMBL/GenBank/DDBJ databases">
        <title>The Natural Products Discovery Center: Release of the First 8490 Sequenced Strains for Exploring Actinobacteria Biosynthetic Diversity.</title>
        <authorList>
            <person name="Kalkreuter E."/>
            <person name="Kautsar S.A."/>
            <person name="Yang D."/>
            <person name="Bader C.D."/>
            <person name="Teijaro C.N."/>
            <person name="Fluegel L."/>
            <person name="Davis C.M."/>
            <person name="Simpson J.R."/>
            <person name="Lauterbach L."/>
            <person name="Steele A.D."/>
            <person name="Gui C."/>
            <person name="Meng S."/>
            <person name="Li G."/>
            <person name="Viehrig K."/>
            <person name="Ye F."/>
            <person name="Su P."/>
            <person name="Kiefer A.F."/>
            <person name="Nichols A."/>
            <person name="Cepeda A.J."/>
            <person name="Yan W."/>
            <person name="Fan B."/>
            <person name="Jiang Y."/>
            <person name="Adhikari A."/>
            <person name="Zheng C.-J."/>
            <person name="Schuster L."/>
            <person name="Cowan T.M."/>
            <person name="Smanski M.J."/>
            <person name="Chevrette M.G."/>
            <person name="De Carvalho L.P.S."/>
            <person name="Shen B."/>
        </authorList>
    </citation>
    <scope>NUCLEOTIDE SEQUENCE [LARGE SCALE GENOMIC DNA]</scope>
    <source>
        <strain evidence="2 3">NPDC000837</strain>
    </source>
</reference>
<organism evidence="2 3">
    <name type="scientific">Streptomyces xantholiticus</name>
    <dbReference type="NCBI Taxonomy" id="68285"/>
    <lineage>
        <taxon>Bacteria</taxon>
        <taxon>Bacillati</taxon>
        <taxon>Actinomycetota</taxon>
        <taxon>Actinomycetes</taxon>
        <taxon>Kitasatosporales</taxon>
        <taxon>Streptomycetaceae</taxon>
        <taxon>Streptomyces</taxon>
    </lineage>
</organism>
<keyword evidence="3" id="KW-1185">Reference proteome</keyword>
<dbReference type="EMBL" id="JBEPBX010000043">
    <property type="protein sequence ID" value="MER6617737.1"/>
    <property type="molecule type" value="Genomic_DNA"/>
</dbReference>
<feature type="signal peptide" evidence="1">
    <location>
        <begin position="1"/>
        <end position="40"/>
    </location>
</feature>
<gene>
    <name evidence="2" type="ORF">ABT276_31380</name>
</gene>
<name>A0ABV1V5E8_9ACTN</name>
<evidence type="ECO:0000256" key="1">
    <source>
        <dbReference type="SAM" id="SignalP"/>
    </source>
</evidence>
<accession>A0ABV1V5E8</accession>
<evidence type="ECO:0000313" key="2">
    <source>
        <dbReference type="EMBL" id="MER6617737.1"/>
    </source>
</evidence>